<evidence type="ECO:0000256" key="1">
    <source>
        <dbReference type="SAM" id="MobiDB-lite"/>
    </source>
</evidence>
<comment type="caution">
    <text evidence="2">The sequence shown here is derived from an EMBL/GenBank/DDBJ whole genome shotgun (WGS) entry which is preliminary data.</text>
</comment>
<feature type="compositionally biased region" description="Low complexity" evidence="1">
    <location>
        <begin position="1081"/>
        <end position="1091"/>
    </location>
</feature>
<evidence type="ECO:0000313" key="3">
    <source>
        <dbReference type="Proteomes" id="UP000301751"/>
    </source>
</evidence>
<dbReference type="InterPro" id="IPR036737">
    <property type="entry name" value="OmpA-like_sf"/>
</dbReference>
<dbReference type="PANTHER" id="PTHR30441:SF8">
    <property type="entry name" value="DUF748 DOMAIN-CONTAINING PROTEIN"/>
    <property type="match status" value="1"/>
</dbReference>
<dbReference type="Gene3D" id="3.30.1330.60">
    <property type="entry name" value="OmpA-like domain"/>
    <property type="match status" value="1"/>
</dbReference>
<dbReference type="Pfam" id="PF05359">
    <property type="entry name" value="DUF748"/>
    <property type="match status" value="2"/>
</dbReference>
<organism evidence="2 3">
    <name type="scientific">Pseudaquabacterium pictum</name>
    <dbReference type="NCBI Taxonomy" id="2315236"/>
    <lineage>
        <taxon>Bacteria</taxon>
        <taxon>Pseudomonadati</taxon>
        <taxon>Pseudomonadota</taxon>
        <taxon>Betaproteobacteria</taxon>
        <taxon>Burkholderiales</taxon>
        <taxon>Sphaerotilaceae</taxon>
        <taxon>Pseudaquabacterium</taxon>
    </lineage>
</organism>
<dbReference type="InterPro" id="IPR052894">
    <property type="entry name" value="AsmA-related"/>
</dbReference>
<protein>
    <recommendedName>
        <fullName evidence="4">DUF748 domain-containing protein</fullName>
    </recommendedName>
</protein>
<dbReference type="PANTHER" id="PTHR30441">
    <property type="entry name" value="DUF748 DOMAIN-CONTAINING PROTEIN"/>
    <property type="match status" value="1"/>
</dbReference>
<evidence type="ECO:0000313" key="2">
    <source>
        <dbReference type="EMBL" id="GCL64178.1"/>
    </source>
</evidence>
<proteinExistence type="predicted"/>
<reference evidence="3" key="1">
    <citation type="submission" date="2019-03" db="EMBL/GenBank/DDBJ databases">
        <title>Aquabacterium pictum sp.nov., the first bacteriochlorophyll a-containing freshwater bacterium in the genus Aquabacterium of the class Betaproteobacteria.</title>
        <authorList>
            <person name="Hirose S."/>
            <person name="Tank M."/>
            <person name="Hara E."/>
            <person name="Tamaki H."/>
            <person name="Takaichi S."/>
            <person name="Haruta S."/>
            <person name="Hanada S."/>
        </authorList>
    </citation>
    <scope>NUCLEOTIDE SEQUENCE [LARGE SCALE GENOMIC DNA]</scope>
    <source>
        <strain evidence="3">W35</strain>
    </source>
</reference>
<gene>
    <name evidence="2" type="ORF">AQPW35_32590</name>
</gene>
<sequence length="1200" mass="126311">MPALLKSQLPPRLGEALGRPVSLADARFDPWAMAVELQGLRIGAAAVNAPPQLQIDRLHLDLNLPMALRHRAPVVDALTIDGLQLRLARTGDGRFDIDDLIARFTPSPQAKPSDEPARFALYNLSLRNGNLRFDDQPVGRVHAVQALSLSLPFLSNLPGDTVIHTQPRLAFRLNGTAFDTGSQALPFAETRSGDLRLQFQDLDLAPWLPYLPASLPVRLQRGRLASDLQLHFVAPPQGTPTVALKGRVGLRDIAVAGPGNAPLAAWQALSLELTDVQPLVRKLAFGRLQIDGLVLDVARDGQGRLNLLQLQAPAAAAAPAAPASATTAPAGGWQLSLAAIGLQEAQLRWHDASLRPAADYTLAGVSLQLQDIRWPTPGPVPVALKAALHRGATAGTTPAASLAIDGTANDQQAALTLSLDGLDLAALAPYTAAALQPRLSGQLAAKAQLRWAAEPAALALQLDDATLQNLQLLAGTGRQATRLAGLKSLQLADARIDLLARQVAVGTLRIDQPAAQLARLADGQIDLSAWLPQPAPGAAAPASTSNATPAGPDWRLALQTLAVQGGRLAWTDAAAATDGQPLRAELSGLAVQWQGLAWPATAKTPPSRLRLSARLGAPSQPGAVVPPGRIDWTGRVGLVPLLADGRLQLDRLPVHLFVPYADDALPAALLHADASLSLQLRALSTPAGLQLNTDGDLQITEVMLHTRPGPGEAAGSELLSWESLALQGLSVTLRPPAKPQIEVRELRLTDFYSRLVITEQGRFNLQDIAATEPEVAAAAPAPAASATAADPGLPIDLALGQTTLRNGRVDFSDRFVRPNYSARLTELNGTVGALRSGTREMATISLRGRAADTALLDISGQLNPTVQPLALDIRAKATDLELAPLSPYAGKYAGYAIERGKLSMDVAYRIDADGKLDAKNQVVLNQLTFGERVESPSATQLPVLLAVALLKDRNGVIDINLPVSGTVSDPQFSVGAIIWKVIVNLLGKALTAPFSLLAGGGADDLSQVQFTPGTARITDAGRSALDKVATALQERPSLTMAVTGAADTVSERDDARRSLLDERLAAEARRDRARSAPPAPAAAASAAAAPPAPLTAAERAAALKRLYQATPLPDRPRNLINQLKDIPPAEMEARLLAGIAVNDDTMRALALQRGLAVRDALIAKGLPTERLFLAAPKLRLSGEGDAAWVPSVSLNLSVAR</sequence>
<feature type="region of interest" description="Disordered" evidence="1">
    <location>
        <begin position="1067"/>
        <end position="1091"/>
    </location>
</feature>
<dbReference type="EMBL" id="BJCL01000008">
    <property type="protein sequence ID" value="GCL64178.1"/>
    <property type="molecule type" value="Genomic_DNA"/>
</dbReference>
<dbReference type="AlphaFoldDB" id="A0A480AZD5"/>
<accession>A0A480AZD5</accession>
<evidence type="ECO:0008006" key="4">
    <source>
        <dbReference type="Google" id="ProtNLM"/>
    </source>
</evidence>
<keyword evidence="3" id="KW-1185">Reference proteome</keyword>
<dbReference type="GO" id="GO:0005886">
    <property type="term" value="C:plasma membrane"/>
    <property type="evidence" value="ECO:0007669"/>
    <property type="project" value="TreeGrafter"/>
</dbReference>
<dbReference type="GO" id="GO:0090313">
    <property type="term" value="P:regulation of protein targeting to membrane"/>
    <property type="evidence" value="ECO:0007669"/>
    <property type="project" value="TreeGrafter"/>
</dbReference>
<name>A0A480AZD5_9BURK</name>
<dbReference type="Proteomes" id="UP000301751">
    <property type="component" value="Unassembled WGS sequence"/>
</dbReference>
<dbReference type="InterPro" id="IPR008023">
    <property type="entry name" value="DUF748"/>
</dbReference>